<organism evidence="1 2">
    <name type="scientific">Pisolithus tinctorius Marx 270</name>
    <dbReference type="NCBI Taxonomy" id="870435"/>
    <lineage>
        <taxon>Eukaryota</taxon>
        <taxon>Fungi</taxon>
        <taxon>Dikarya</taxon>
        <taxon>Basidiomycota</taxon>
        <taxon>Agaricomycotina</taxon>
        <taxon>Agaricomycetes</taxon>
        <taxon>Agaricomycetidae</taxon>
        <taxon>Boletales</taxon>
        <taxon>Sclerodermatineae</taxon>
        <taxon>Pisolithaceae</taxon>
        <taxon>Pisolithus</taxon>
    </lineage>
</organism>
<dbReference type="EMBL" id="KN832051">
    <property type="protein sequence ID" value="KIN96165.1"/>
    <property type="molecule type" value="Genomic_DNA"/>
</dbReference>
<keyword evidence="2" id="KW-1185">Reference proteome</keyword>
<evidence type="ECO:0000313" key="2">
    <source>
        <dbReference type="Proteomes" id="UP000054217"/>
    </source>
</evidence>
<protein>
    <submittedName>
        <fullName evidence="1">Uncharacterized protein</fullName>
    </submittedName>
</protein>
<gene>
    <name evidence="1" type="ORF">M404DRAFT_1006915</name>
</gene>
<dbReference type="AlphaFoldDB" id="A0A0C3NKH8"/>
<name>A0A0C3NKH8_PISTI</name>
<reference evidence="2" key="2">
    <citation type="submission" date="2015-01" db="EMBL/GenBank/DDBJ databases">
        <title>Evolutionary Origins and Diversification of the Mycorrhizal Mutualists.</title>
        <authorList>
            <consortium name="DOE Joint Genome Institute"/>
            <consortium name="Mycorrhizal Genomics Consortium"/>
            <person name="Kohler A."/>
            <person name="Kuo A."/>
            <person name="Nagy L.G."/>
            <person name="Floudas D."/>
            <person name="Copeland A."/>
            <person name="Barry K.W."/>
            <person name="Cichocki N."/>
            <person name="Veneault-Fourrey C."/>
            <person name="LaButti K."/>
            <person name="Lindquist E.A."/>
            <person name="Lipzen A."/>
            <person name="Lundell T."/>
            <person name="Morin E."/>
            <person name="Murat C."/>
            <person name="Riley R."/>
            <person name="Ohm R."/>
            <person name="Sun H."/>
            <person name="Tunlid A."/>
            <person name="Henrissat B."/>
            <person name="Grigoriev I.V."/>
            <person name="Hibbett D.S."/>
            <person name="Martin F."/>
        </authorList>
    </citation>
    <scope>NUCLEOTIDE SEQUENCE [LARGE SCALE GENOMIC DNA]</scope>
    <source>
        <strain evidence="2">Marx 270</strain>
    </source>
</reference>
<sequence length="51" mass="5826">MYRTSLTEVESEAVGPQVRENKEFAAVISSLPSSQDDFFLRWSLTSFVLQE</sequence>
<reference evidence="1 2" key="1">
    <citation type="submission" date="2014-04" db="EMBL/GenBank/DDBJ databases">
        <authorList>
            <consortium name="DOE Joint Genome Institute"/>
            <person name="Kuo A."/>
            <person name="Kohler A."/>
            <person name="Costa M.D."/>
            <person name="Nagy L.G."/>
            <person name="Floudas D."/>
            <person name="Copeland A."/>
            <person name="Barry K.W."/>
            <person name="Cichocki N."/>
            <person name="Veneault-Fourrey C."/>
            <person name="LaButti K."/>
            <person name="Lindquist E.A."/>
            <person name="Lipzen A."/>
            <person name="Lundell T."/>
            <person name="Morin E."/>
            <person name="Murat C."/>
            <person name="Sun H."/>
            <person name="Tunlid A."/>
            <person name="Henrissat B."/>
            <person name="Grigoriev I.V."/>
            <person name="Hibbett D.S."/>
            <person name="Martin F."/>
            <person name="Nordberg H.P."/>
            <person name="Cantor M.N."/>
            <person name="Hua S.X."/>
        </authorList>
    </citation>
    <scope>NUCLEOTIDE SEQUENCE [LARGE SCALE GENOMIC DNA]</scope>
    <source>
        <strain evidence="1 2">Marx 270</strain>
    </source>
</reference>
<dbReference type="HOGENOM" id="CLU_3107338_0_0_1"/>
<proteinExistence type="predicted"/>
<evidence type="ECO:0000313" key="1">
    <source>
        <dbReference type="EMBL" id="KIN96165.1"/>
    </source>
</evidence>
<dbReference type="InParanoid" id="A0A0C3NKH8"/>
<accession>A0A0C3NKH8</accession>
<dbReference type="Proteomes" id="UP000054217">
    <property type="component" value="Unassembled WGS sequence"/>
</dbReference>